<dbReference type="EMBL" id="QMHM01000009">
    <property type="protein sequence ID" value="RAV79173.1"/>
    <property type="molecule type" value="Genomic_DNA"/>
</dbReference>
<gene>
    <name evidence="3" type="ORF">DBT54_06015</name>
</gene>
<evidence type="ECO:0000313" key="4">
    <source>
        <dbReference type="Proteomes" id="UP000251923"/>
    </source>
</evidence>
<organism evidence="3 4">
    <name type="scientific">Aerococcus urinae</name>
    <dbReference type="NCBI Taxonomy" id="1376"/>
    <lineage>
        <taxon>Bacteria</taxon>
        <taxon>Bacillati</taxon>
        <taxon>Bacillota</taxon>
        <taxon>Bacilli</taxon>
        <taxon>Lactobacillales</taxon>
        <taxon>Aerococcaceae</taxon>
        <taxon>Aerococcus</taxon>
    </lineage>
</organism>
<dbReference type="InterPro" id="IPR052967">
    <property type="entry name" value="Stress_Response_Assoc"/>
</dbReference>
<dbReference type="PANTHER" id="PTHR38463">
    <property type="entry name" value="STRESS RESPONSE PROTEIN YSNF"/>
    <property type="match status" value="1"/>
</dbReference>
<dbReference type="Proteomes" id="UP000251923">
    <property type="component" value="Unassembled WGS sequence"/>
</dbReference>
<proteinExistence type="predicted"/>
<feature type="region of interest" description="Disordered" evidence="1">
    <location>
        <begin position="162"/>
        <end position="203"/>
    </location>
</feature>
<feature type="compositionally biased region" description="Basic and acidic residues" evidence="1">
    <location>
        <begin position="167"/>
        <end position="177"/>
    </location>
</feature>
<feature type="compositionally biased region" description="Polar residues" evidence="1">
    <location>
        <begin position="178"/>
        <end position="191"/>
    </location>
</feature>
<feature type="region of interest" description="Disordered" evidence="1">
    <location>
        <begin position="290"/>
        <end position="327"/>
    </location>
</feature>
<comment type="caution">
    <text evidence="3">The sequence shown here is derived from an EMBL/GenBank/DDBJ whole genome shotgun (WGS) entry which is preliminary data.</text>
</comment>
<protein>
    <submittedName>
        <fullName evidence="3">DUF2382 domain-containing protein</fullName>
    </submittedName>
</protein>
<reference evidence="3 4" key="1">
    <citation type="submission" date="2018-04" db="EMBL/GenBank/DDBJ databases">
        <title>Aerococcus urinae genomes.</title>
        <authorList>
            <person name="Hilt E."/>
            <person name="Gilbert N.M."/>
            <person name="Thomas-White K."/>
            <person name="Putonti C."/>
            <person name="Lewis A.L."/>
            <person name="Visck K.L."/>
            <person name="Wolfe A.J."/>
        </authorList>
    </citation>
    <scope>NUCLEOTIDE SEQUENCE [LARGE SCALE GENOMIC DNA]</scope>
    <source>
        <strain evidence="3 4">UMB7480</strain>
    </source>
</reference>
<accession>A0A2I1L7K7</accession>
<feature type="domain" description="DUF2382" evidence="2">
    <location>
        <begin position="205"/>
        <end position="313"/>
    </location>
</feature>
<dbReference type="PANTHER" id="PTHR38463:SF1">
    <property type="entry name" value="STRESS RESPONSE PROTEIN YSNF"/>
    <property type="match status" value="1"/>
</dbReference>
<name>A0A2I1L7K7_9LACT</name>
<dbReference type="AlphaFoldDB" id="A0A2I1L7K7"/>
<dbReference type="InterPro" id="IPR019060">
    <property type="entry name" value="DUF2382"/>
</dbReference>
<dbReference type="Pfam" id="PF09557">
    <property type="entry name" value="DUF2382"/>
    <property type="match status" value="1"/>
</dbReference>
<evidence type="ECO:0000259" key="2">
    <source>
        <dbReference type="Pfam" id="PF09557"/>
    </source>
</evidence>
<evidence type="ECO:0000313" key="3">
    <source>
        <dbReference type="EMBL" id="RAV79173.1"/>
    </source>
</evidence>
<evidence type="ECO:0000256" key="1">
    <source>
        <dbReference type="SAM" id="MobiDB-lite"/>
    </source>
</evidence>
<dbReference type="NCBIfam" id="TIGR02271">
    <property type="entry name" value="YsnF/AvaK domain"/>
    <property type="match status" value="1"/>
</dbReference>
<sequence>MNCANYITVIGCLKKGCIIMTKRFVYDVFSTNDQARAAISDLISKGVPRSAVVLVSNAPIDQEYGSEVDVVTSDELIEGEERSWWDNVLGFFSDDEEDTRNDDIDYKGYEASLNRGDILVLIDQEYEGAVSNLERSPYTTGPEASEEATGYAAAGVAGASAGAVEPEYEKEAVHTDTQRPVSEASSRQETPPSAAKTADKDAERIRLHEEQVDVQKHKKDLGEVQVSKNVVEDTKTVEVPVQREEIHIKKVTPSEGEVDDNAFEEEEFVVPISEEEVSVNKNTVVTGEVEIEKQTHQDTETVSETTRREELDVQDDTGKVIDDDAKK</sequence>